<protein>
    <submittedName>
        <fullName evidence="1">Uncharacterized protein</fullName>
    </submittedName>
</protein>
<evidence type="ECO:0000313" key="4">
    <source>
        <dbReference type="Proteomes" id="UP001140272"/>
    </source>
</evidence>
<dbReference type="AlphaFoldDB" id="A0A9X2YD61"/>
<evidence type="ECO:0000313" key="3">
    <source>
        <dbReference type="Proteomes" id="UP001055159"/>
    </source>
</evidence>
<dbReference type="Proteomes" id="UP001055159">
    <property type="component" value="Chromosome"/>
</dbReference>
<gene>
    <name evidence="1" type="ORF">H7H73_12610</name>
    <name evidence="2" type="ORF">MJO55_05660</name>
</gene>
<proteinExistence type="predicted"/>
<organism evidence="1 4">
    <name type="scientific">Mycolicibacterium rufum</name>
    <dbReference type="NCBI Taxonomy" id="318424"/>
    <lineage>
        <taxon>Bacteria</taxon>
        <taxon>Bacillati</taxon>
        <taxon>Actinomycetota</taxon>
        <taxon>Actinomycetes</taxon>
        <taxon>Mycobacteriales</taxon>
        <taxon>Mycobacteriaceae</taxon>
        <taxon>Mycolicibacterium</taxon>
    </lineage>
</organism>
<evidence type="ECO:0000313" key="1">
    <source>
        <dbReference type="EMBL" id="MCV7071145.1"/>
    </source>
</evidence>
<dbReference type="Proteomes" id="UP001140272">
    <property type="component" value="Unassembled WGS sequence"/>
</dbReference>
<evidence type="ECO:0000313" key="2">
    <source>
        <dbReference type="EMBL" id="ULP37917.1"/>
    </source>
</evidence>
<reference evidence="2" key="3">
    <citation type="submission" date="2022-08" db="EMBL/GenBank/DDBJ databases">
        <title>Whole genome sequencing of non-tuberculosis mycobacteria type-strains.</title>
        <authorList>
            <person name="Igarashi Y."/>
            <person name="Osugi A."/>
            <person name="Mitarai S."/>
        </authorList>
    </citation>
    <scope>NUCLEOTIDE SEQUENCE</scope>
    <source>
        <strain evidence="2">JCM 16372</strain>
    </source>
</reference>
<keyword evidence="3" id="KW-1185">Reference proteome</keyword>
<reference evidence="1" key="2">
    <citation type="journal article" date="2022" name="BMC Genomics">
        <title>Comparative genome analysis of mycobacteria focusing on tRNA and non-coding RNA.</title>
        <authorList>
            <person name="Behra P.R.K."/>
            <person name="Pettersson B.M.F."/>
            <person name="Ramesh M."/>
            <person name="Das S."/>
            <person name="Dasgupta S."/>
            <person name="Kirsebom L.A."/>
        </authorList>
    </citation>
    <scope>NUCLEOTIDE SEQUENCE</scope>
    <source>
        <strain evidence="1">DSM 45406</strain>
    </source>
</reference>
<dbReference type="EMBL" id="JACKRN010000443">
    <property type="protein sequence ID" value="MCV7071145.1"/>
    <property type="molecule type" value="Genomic_DNA"/>
</dbReference>
<sequence length="85" mass="9307">MKTMSRLVRHPHPASPTYVLTDRLHRERTVCVTADEIIATVSTWLATLGVQTPLVEELCRTVRDGARAEAHAIADTLSLDVTVAA</sequence>
<reference evidence="1" key="1">
    <citation type="submission" date="2020-07" db="EMBL/GenBank/DDBJ databases">
        <authorList>
            <person name="Pettersson B.M.F."/>
            <person name="Behra P.R.K."/>
            <person name="Ramesh M."/>
            <person name="Das S."/>
            <person name="Dasgupta S."/>
            <person name="Kirsebom L.A."/>
        </authorList>
    </citation>
    <scope>NUCLEOTIDE SEQUENCE</scope>
    <source>
        <strain evidence="1">DSM 45406</strain>
    </source>
</reference>
<name>A0A9X2YD61_9MYCO</name>
<accession>A0A9X2YD61</accession>
<dbReference type="EMBL" id="CP092427">
    <property type="protein sequence ID" value="ULP37917.1"/>
    <property type="molecule type" value="Genomic_DNA"/>
</dbReference>